<evidence type="ECO:0000313" key="1">
    <source>
        <dbReference type="EMBL" id="CAE0121693.1"/>
    </source>
</evidence>
<sequence>MALNSTGEDASPRIACSTQLPRQCNCLPHLTMALQQHPEVVCRDQRVGVLISQRRSTPRHRLEIQRRSAGQIALGLQQPPEVVDRVQRVWVLITQRHATNRQRLAIQRRRPSQITLGLQQQPDVVD</sequence>
<dbReference type="EMBL" id="HBHX01040367">
    <property type="protein sequence ID" value="CAE0121693.1"/>
    <property type="molecule type" value="Transcribed_RNA"/>
</dbReference>
<dbReference type="AlphaFoldDB" id="A0A7S3B3Z8"/>
<protein>
    <submittedName>
        <fullName evidence="1">Uncharacterized protein</fullName>
    </submittedName>
</protein>
<name>A0A7S3B3Z8_9EUKA</name>
<accession>A0A7S3B3Z8</accession>
<reference evidence="1" key="1">
    <citation type="submission" date="2021-01" db="EMBL/GenBank/DDBJ databases">
        <authorList>
            <person name="Corre E."/>
            <person name="Pelletier E."/>
            <person name="Niang G."/>
            <person name="Scheremetjew M."/>
            <person name="Finn R."/>
            <person name="Kale V."/>
            <person name="Holt S."/>
            <person name="Cochrane G."/>
            <person name="Meng A."/>
            <person name="Brown T."/>
            <person name="Cohen L."/>
        </authorList>
    </citation>
    <scope>NUCLEOTIDE SEQUENCE</scope>
    <source>
        <strain evidence="1">CCMP281</strain>
    </source>
</reference>
<proteinExistence type="predicted"/>
<organism evidence="1">
    <name type="scientific">Haptolina ericina</name>
    <dbReference type="NCBI Taxonomy" id="156174"/>
    <lineage>
        <taxon>Eukaryota</taxon>
        <taxon>Haptista</taxon>
        <taxon>Haptophyta</taxon>
        <taxon>Prymnesiophyceae</taxon>
        <taxon>Prymnesiales</taxon>
        <taxon>Prymnesiaceae</taxon>
        <taxon>Haptolina</taxon>
    </lineage>
</organism>
<gene>
    <name evidence="1" type="ORF">HERI1096_LOCUS22394</name>
</gene>